<comment type="caution">
    <text evidence="2">The sequence shown here is derived from an EMBL/GenBank/DDBJ whole genome shotgun (WGS) entry which is preliminary data.</text>
</comment>
<feature type="region of interest" description="Disordered" evidence="1">
    <location>
        <begin position="49"/>
        <end position="72"/>
    </location>
</feature>
<dbReference type="Proteomes" id="UP001175226">
    <property type="component" value="Unassembled WGS sequence"/>
</dbReference>
<accession>A0AA39JUL5</accession>
<evidence type="ECO:0000256" key="1">
    <source>
        <dbReference type="SAM" id="MobiDB-lite"/>
    </source>
</evidence>
<sequence>MSRTMSDRAKGWLGFRRQTLTSDTVNRASGGHSPDSPFSTVPLQASSVQSFVEDNSQPHSNPARAEIDERRRKPLSAVADEMVKQMQDSSANWELSRILPPRPSADRDPSELQLTEAWRKLQEYSQLNILSPTAEAAATAEVGGLGVIVAMLALLRVVVNKVEQHIGEDAGYSRVLVKANNLLDSFDKIVHVVETRIVGQCQFVLDDLAEAIVCVIDEVATPSEMHSNTRMLTLCVLLQLKTLRAGTGVD</sequence>
<dbReference type="AlphaFoldDB" id="A0AA39JUL5"/>
<name>A0AA39JUL5_9AGAR</name>
<dbReference type="EMBL" id="JAUEPT010000011">
    <property type="protein sequence ID" value="KAK0447744.1"/>
    <property type="molecule type" value="Genomic_DNA"/>
</dbReference>
<proteinExistence type="predicted"/>
<keyword evidence="3" id="KW-1185">Reference proteome</keyword>
<gene>
    <name evidence="2" type="ORF">EV421DRAFT_1787872</name>
</gene>
<organism evidence="2 3">
    <name type="scientific">Armillaria borealis</name>
    <dbReference type="NCBI Taxonomy" id="47425"/>
    <lineage>
        <taxon>Eukaryota</taxon>
        <taxon>Fungi</taxon>
        <taxon>Dikarya</taxon>
        <taxon>Basidiomycota</taxon>
        <taxon>Agaricomycotina</taxon>
        <taxon>Agaricomycetes</taxon>
        <taxon>Agaricomycetidae</taxon>
        <taxon>Agaricales</taxon>
        <taxon>Marasmiineae</taxon>
        <taxon>Physalacriaceae</taxon>
        <taxon>Armillaria</taxon>
    </lineage>
</organism>
<evidence type="ECO:0000313" key="3">
    <source>
        <dbReference type="Proteomes" id="UP001175226"/>
    </source>
</evidence>
<protein>
    <submittedName>
        <fullName evidence="2">Uncharacterized protein</fullName>
    </submittedName>
</protein>
<evidence type="ECO:0000313" key="2">
    <source>
        <dbReference type="EMBL" id="KAK0447744.1"/>
    </source>
</evidence>
<reference evidence="2" key="1">
    <citation type="submission" date="2023-06" db="EMBL/GenBank/DDBJ databases">
        <authorList>
            <consortium name="Lawrence Berkeley National Laboratory"/>
            <person name="Ahrendt S."/>
            <person name="Sahu N."/>
            <person name="Indic B."/>
            <person name="Wong-Bajracharya J."/>
            <person name="Merenyi Z."/>
            <person name="Ke H.-M."/>
            <person name="Monk M."/>
            <person name="Kocsube S."/>
            <person name="Drula E."/>
            <person name="Lipzen A."/>
            <person name="Balint B."/>
            <person name="Henrissat B."/>
            <person name="Andreopoulos B."/>
            <person name="Martin F.M."/>
            <person name="Harder C.B."/>
            <person name="Rigling D."/>
            <person name="Ford K.L."/>
            <person name="Foster G.D."/>
            <person name="Pangilinan J."/>
            <person name="Papanicolaou A."/>
            <person name="Barry K."/>
            <person name="LaButti K."/>
            <person name="Viragh M."/>
            <person name="Koriabine M."/>
            <person name="Yan M."/>
            <person name="Riley R."/>
            <person name="Champramary S."/>
            <person name="Plett K.L."/>
            <person name="Tsai I.J."/>
            <person name="Slot J."/>
            <person name="Sipos G."/>
            <person name="Plett J."/>
            <person name="Nagy L.G."/>
            <person name="Grigoriev I.V."/>
        </authorList>
    </citation>
    <scope>NUCLEOTIDE SEQUENCE</scope>
    <source>
        <strain evidence="2">FPL87.14</strain>
    </source>
</reference>
<feature type="compositionally biased region" description="Polar residues" evidence="1">
    <location>
        <begin position="49"/>
        <end position="60"/>
    </location>
</feature>